<keyword evidence="2" id="KW-0472">Membrane</keyword>
<protein>
    <submittedName>
        <fullName evidence="3">Uncharacterized protein</fullName>
    </submittedName>
</protein>
<proteinExistence type="predicted"/>
<accession>A0A927CBG2</accession>
<dbReference type="AlphaFoldDB" id="A0A927CBG2"/>
<feature type="coiled-coil region" evidence="1">
    <location>
        <begin position="193"/>
        <end position="276"/>
    </location>
</feature>
<dbReference type="Proteomes" id="UP000639396">
    <property type="component" value="Unassembled WGS sequence"/>
</dbReference>
<organism evidence="3 4">
    <name type="scientific">Paenibacillus oceani</name>
    <dbReference type="NCBI Taxonomy" id="2772510"/>
    <lineage>
        <taxon>Bacteria</taxon>
        <taxon>Bacillati</taxon>
        <taxon>Bacillota</taxon>
        <taxon>Bacilli</taxon>
        <taxon>Bacillales</taxon>
        <taxon>Paenibacillaceae</taxon>
        <taxon>Paenibacillus</taxon>
    </lineage>
</organism>
<reference evidence="3" key="1">
    <citation type="submission" date="2020-09" db="EMBL/GenBank/DDBJ databases">
        <title>A novel bacterium of genus Paenibacillus, isolated from South China Sea.</title>
        <authorList>
            <person name="Huang H."/>
            <person name="Mo K."/>
            <person name="Hu Y."/>
        </authorList>
    </citation>
    <scope>NUCLEOTIDE SEQUENCE</scope>
    <source>
        <strain evidence="3">IB182363</strain>
    </source>
</reference>
<dbReference type="RefSeq" id="WP_190928072.1">
    <property type="nucleotide sequence ID" value="NZ_JACXJA010000015.1"/>
</dbReference>
<evidence type="ECO:0000313" key="4">
    <source>
        <dbReference type="Proteomes" id="UP000639396"/>
    </source>
</evidence>
<comment type="caution">
    <text evidence="3">The sequence shown here is derived from an EMBL/GenBank/DDBJ whole genome shotgun (WGS) entry which is preliminary data.</text>
</comment>
<evidence type="ECO:0000313" key="3">
    <source>
        <dbReference type="EMBL" id="MBD2862825.1"/>
    </source>
</evidence>
<keyword evidence="4" id="KW-1185">Reference proteome</keyword>
<keyword evidence="1" id="KW-0175">Coiled coil</keyword>
<sequence length="330" mass="37237">MDDLYRFESILDDLADSALSFIVSNLLGLLFALFVAGLIFLLVVLGLKRSVTKKRLRKAIKLQQNQMTRLNALIAAEPFRGLGQGFVQGRTQRALADIENRLLALHRQAEPLQAELLACKVPFFSVFSPIVRVYRLYRDTKAWSSQVDSMAVEVNGIVNVEKSASSSARQAASHFSEVSAAIDRLRSESGYPLDELVRERQRIQTLLDQTEQAAAFDVIQANAELNAFGRELNALQRRTDQMLKQLRIFGEMRSRVAREKEQLDRTRIELQSTDTNSIAIAMRQVDTILQRLEQSLRLGQDTDLRAGAVEVELLFKEAASRLQTARSRSE</sequence>
<keyword evidence="2" id="KW-1133">Transmembrane helix</keyword>
<keyword evidence="2" id="KW-0812">Transmembrane</keyword>
<feature type="transmembrane region" description="Helical" evidence="2">
    <location>
        <begin position="20"/>
        <end position="47"/>
    </location>
</feature>
<evidence type="ECO:0000256" key="1">
    <source>
        <dbReference type="SAM" id="Coils"/>
    </source>
</evidence>
<gene>
    <name evidence="3" type="ORF">IDH45_12600</name>
</gene>
<name>A0A927CBG2_9BACL</name>
<dbReference type="EMBL" id="JACXJA010000015">
    <property type="protein sequence ID" value="MBD2862825.1"/>
    <property type="molecule type" value="Genomic_DNA"/>
</dbReference>
<evidence type="ECO:0000256" key="2">
    <source>
        <dbReference type="SAM" id="Phobius"/>
    </source>
</evidence>